<dbReference type="RefSeq" id="WP_012932583.1">
    <property type="nucleotide sequence ID" value="NC_013739.1"/>
</dbReference>
<organism evidence="2 3">
    <name type="scientific">Conexibacter woesei (strain DSM 14684 / CCUG 47730 / CIP 108061 / JCM 11494 / NBRC 100937 / ID131577)</name>
    <dbReference type="NCBI Taxonomy" id="469383"/>
    <lineage>
        <taxon>Bacteria</taxon>
        <taxon>Bacillati</taxon>
        <taxon>Actinomycetota</taxon>
        <taxon>Thermoleophilia</taxon>
        <taxon>Solirubrobacterales</taxon>
        <taxon>Conexibacteraceae</taxon>
        <taxon>Conexibacter</taxon>
    </lineage>
</organism>
<dbReference type="Gene3D" id="3.20.20.80">
    <property type="entry name" value="Glycosidases"/>
    <property type="match status" value="1"/>
</dbReference>
<dbReference type="KEGG" id="cwo:Cwoe_1099"/>
<dbReference type="InterPro" id="IPR006311">
    <property type="entry name" value="TAT_signal"/>
</dbReference>
<dbReference type="STRING" id="469383.Cwoe_1099"/>
<keyword evidence="3" id="KW-1185">Reference proteome</keyword>
<name>D3FCQ8_CONWI</name>
<reference evidence="3" key="2">
    <citation type="submission" date="2010-01" db="EMBL/GenBank/DDBJ databases">
        <title>The complete genome of Conexibacter woesei DSM 14684.</title>
        <authorList>
            <consortium name="US DOE Joint Genome Institute (JGI-PGF)"/>
            <person name="Lucas S."/>
            <person name="Copeland A."/>
            <person name="Lapidus A."/>
            <person name="Glavina del Rio T."/>
            <person name="Dalin E."/>
            <person name="Tice H."/>
            <person name="Bruce D."/>
            <person name="Goodwin L."/>
            <person name="Pitluck S."/>
            <person name="Kyrpides N."/>
            <person name="Mavromatis K."/>
            <person name="Ivanova N."/>
            <person name="Mikhailova N."/>
            <person name="Chertkov O."/>
            <person name="Brettin T."/>
            <person name="Detter J.C."/>
            <person name="Han C."/>
            <person name="Larimer F."/>
            <person name="Land M."/>
            <person name="Hauser L."/>
            <person name="Markowitz V."/>
            <person name="Cheng J.-F."/>
            <person name="Hugenholtz P."/>
            <person name="Woyke T."/>
            <person name="Wu D."/>
            <person name="Pukall R."/>
            <person name="Steenblock K."/>
            <person name="Schneider S."/>
            <person name="Klenk H.-P."/>
            <person name="Eisen J.A."/>
        </authorList>
    </citation>
    <scope>NUCLEOTIDE SEQUENCE [LARGE SCALE GENOMIC DNA]</scope>
    <source>
        <strain evidence="3">DSM 14684 / CIP 108061 / JCM 11494 / NBRC 100937 / ID131577</strain>
    </source>
</reference>
<accession>D3FCQ8</accession>
<dbReference type="EMBL" id="CP001854">
    <property type="protein sequence ID" value="ADB49531.1"/>
    <property type="molecule type" value="Genomic_DNA"/>
</dbReference>
<protein>
    <recommendedName>
        <fullName evidence="4">Abortive infection protein</fullName>
    </recommendedName>
</protein>
<evidence type="ECO:0000313" key="2">
    <source>
        <dbReference type="EMBL" id="ADB49531.1"/>
    </source>
</evidence>
<dbReference type="PROSITE" id="PS51318">
    <property type="entry name" value="TAT"/>
    <property type="match status" value="1"/>
</dbReference>
<dbReference type="HOGENOM" id="CLU_047695_0_0_11"/>
<gene>
    <name evidence="2" type="ordered locus">Cwoe_1099</name>
</gene>
<proteinExistence type="predicted"/>
<dbReference type="InterPro" id="IPR017853">
    <property type="entry name" value="GH"/>
</dbReference>
<dbReference type="OrthoDB" id="151193at2"/>
<dbReference type="Proteomes" id="UP000008229">
    <property type="component" value="Chromosome"/>
</dbReference>
<evidence type="ECO:0000313" key="3">
    <source>
        <dbReference type="Proteomes" id="UP000008229"/>
    </source>
</evidence>
<dbReference type="SUPFAM" id="SSF51445">
    <property type="entry name" value="(Trans)glycosidases"/>
    <property type="match status" value="1"/>
</dbReference>
<keyword evidence="1" id="KW-0732">Signal</keyword>
<feature type="signal peptide" evidence="1">
    <location>
        <begin position="1"/>
        <end position="31"/>
    </location>
</feature>
<feature type="chain" id="PRO_5003044365" description="Abortive infection protein" evidence="1">
    <location>
        <begin position="32"/>
        <end position="368"/>
    </location>
</feature>
<dbReference type="AlphaFoldDB" id="D3FCQ8"/>
<sequence precursor="true">MHEQKISRARFLAAAAAAGVAAATSANGAGAARPRGLTYRGVGYEVADGATPHTGWNAARMRADLGAIADELHASSVSVYGDGVERLARTAAQAADRGLHVSLQPRLADVPQREILDHLAETGRHAEQLRRDGADVELSVGAEFMLFVPGIVPGGDALERVDSLLTGRFDHARMQRRLDRFVAEAAAVGRSVFGGALTYGAAHDDRVDWSLFDVVSVNYYADFARRAAHVRALARHRRWGKPVAISEFGTCTYAGAPRRGGMGWNVVDYSTNPERIAARLVRSERSQAEYIARMLDLFESIGLHAATVYNFVTPDAPHRRDPRYDLDLASYAIVKPIWRTRERPTAGWHWERKEAFRAVARHYARFGV</sequence>
<dbReference type="eggNOG" id="COG1266">
    <property type="taxonomic scope" value="Bacteria"/>
</dbReference>
<evidence type="ECO:0000256" key="1">
    <source>
        <dbReference type="SAM" id="SignalP"/>
    </source>
</evidence>
<reference evidence="2 3" key="1">
    <citation type="journal article" date="2010" name="Stand. Genomic Sci.">
        <title>Complete genome sequence of Conexibacter woesei type strain (ID131577).</title>
        <authorList>
            <person name="Pukall R."/>
            <person name="Lapidus A."/>
            <person name="Glavina Del Rio T."/>
            <person name="Copeland A."/>
            <person name="Tice H."/>
            <person name="Cheng J.-F."/>
            <person name="Lucas S."/>
            <person name="Chen F."/>
            <person name="Nolan M."/>
            <person name="Bruce D."/>
            <person name="Goodwin L."/>
            <person name="Pitluck S."/>
            <person name="Mavromatis K."/>
            <person name="Ivanova N."/>
            <person name="Ovchinnikova G."/>
            <person name="Pati A."/>
            <person name="Chen A."/>
            <person name="Palaniappan K."/>
            <person name="Land M."/>
            <person name="Hauser L."/>
            <person name="Chang Y.-J."/>
            <person name="Jeffries C.D."/>
            <person name="Chain P."/>
            <person name="Meincke L."/>
            <person name="Sims D."/>
            <person name="Brettin T."/>
            <person name="Detter J.C."/>
            <person name="Rohde M."/>
            <person name="Goeker M."/>
            <person name="Bristow J."/>
            <person name="Eisen J.A."/>
            <person name="Markowitz V."/>
            <person name="Kyrpides N.C."/>
            <person name="Klenk H.-P."/>
            <person name="Hugenholtz P."/>
        </authorList>
    </citation>
    <scope>NUCLEOTIDE SEQUENCE [LARGE SCALE GENOMIC DNA]</scope>
    <source>
        <strain evidence="3">DSM 14684 / CIP 108061 / JCM 11494 / NBRC 100937 / ID131577</strain>
    </source>
</reference>
<evidence type="ECO:0008006" key="4">
    <source>
        <dbReference type="Google" id="ProtNLM"/>
    </source>
</evidence>